<dbReference type="SUPFAM" id="SSF54523">
    <property type="entry name" value="Pili subunits"/>
    <property type="match status" value="1"/>
</dbReference>
<dbReference type="RefSeq" id="WP_165871307.1">
    <property type="nucleotide sequence ID" value="NZ_SMGG01000006.1"/>
</dbReference>
<name>A0A4R1K608_9BACT</name>
<dbReference type="PROSITE" id="PS00409">
    <property type="entry name" value="PROKAR_NTER_METHYL"/>
    <property type="match status" value="1"/>
</dbReference>
<dbReference type="NCBIfam" id="TIGR02532">
    <property type="entry name" value="IV_pilin_GFxxxE"/>
    <property type="match status" value="1"/>
</dbReference>
<sequence length="209" mass="21944">MSEKGFTLIEVAIVMVIIGVLMGGALKFTGIIQQARGKRVVSDVTVLVDAQNRYYERMKRLAGDTNNDGLIDFTTLNSTQPDDINTGAADVDNAFDELQALGILPATSSNALLSSTQDGAYMYFAGIGTTNMIVVLGVECAAAFQMEIQMDNTNPAALNNAGSGRVRRINGDTLETTASSWTTDGTACVTGGAVNTSAITNVAYILGSL</sequence>
<proteinExistence type="predicted"/>
<keyword evidence="3" id="KW-1185">Reference proteome</keyword>
<accession>A0A4R1K608</accession>
<gene>
    <name evidence="2" type="ORF">C8D98_2334</name>
</gene>
<keyword evidence="1" id="KW-1133">Transmembrane helix</keyword>
<dbReference type="InterPro" id="IPR012902">
    <property type="entry name" value="N_methyl_site"/>
</dbReference>
<reference evidence="2 3" key="1">
    <citation type="submission" date="2019-03" db="EMBL/GenBank/DDBJ databases">
        <title>Genomic Encyclopedia of Type Strains, Phase IV (KMG-IV): sequencing the most valuable type-strain genomes for metagenomic binning, comparative biology and taxonomic classification.</title>
        <authorList>
            <person name="Goeker M."/>
        </authorList>
    </citation>
    <scope>NUCLEOTIDE SEQUENCE [LARGE SCALE GENOMIC DNA]</scope>
    <source>
        <strain evidence="2 3">DSM 24984</strain>
    </source>
</reference>
<evidence type="ECO:0000256" key="1">
    <source>
        <dbReference type="SAM" id="Phobius"/>
    </source>
</evidence>
<protein>
    <submittedName>
        <fullName evidence="2">Prepilin-type N-terminal cleavage/methylation domain-containing protein</fullName>
    </submittedName>
</protein>
<evidence type="ECO:0000313" key="2">
    <source>
        <dbReference type="EMBL" id="TCK59400.1"/>
    </source>
</evidence>
<dbReference type="EMBL" id="SMGG01000006">
    <property type="protein sequence ID" value="TCK59400.1"/>
    <property type="molecule type" value="Genomic_DNA"/>
</dbReference>
<evidence type="ECO:0000313" key="3">
    <source>
        <dbReference type="Proteomes" id="UP000294614"/>
    </source>
</evidence>
<dbReference type="AlphaFoldDB" id="A0A4R1K608"/>
<dbReference type="Gene3D" id="3.30.700.10">
    <property type="entry name" value="Glycoprotein, Type 4 Pilin"/>
    <property type="match status" value="1"/>
</dbReference>
<keyword evidence="1" id="KW-0472">Membrane</keyword>
<dbReference type="Proteomes" id="UP000294614">
    <property type="component" value="Unassembled WGS sequence"/>
</dbReference>
<dbReference type="InterPro" id="IPR045584">
    <property type="entry name" value="Pilin-like"/>
</dbReference>
<dbReference type="Pfam" id="PF07963">
    <property type="entry name" value="N_methyl"/>
    <property type="match status" value="1"/>
</dbReference>
<feature type="transmembrane region" description="Helical" evidence="1">
    <location>
        <begin position="6"/>
        <end position="29"/>
    </location>
</feature>
<organism evidence="2 3">
    <name type="scientific">Seleniivibrio woodruffii</name>
    <dbReference type="NCBI Taxonomy" id="1078050"/>
    <lineage>
        <taxon>Bacteria</taxon>
        <taxon>Pseudomonadati</taxon>
        <taxon>Deferribacterota</taxon>
        <taxon>Deferribacteres</taxon>
        <taxon>Deferribacterales</taxon>
        <taxon>Geovibrionaceae</taxon>
        <taxon>Seleniivibrio</taxon>
    </lineage>
</organism>
<keyword evidence="1" id="KW-0812">Transmembrane</keyword>
<comment type="caution">
    <text evidence="2">The sequence shown here is derived from an EMBL/GenBank/DDBJ whole genome shotgun (WGS) entry which is preliminary data.</text>
</comment>